<feature type="region of interest" description="Disordered" evidence="1">
    <location>
        <begin position="188"/>
        <end position="217"/>
    </location>
</feature>
<keyword evidence="4" id="KW-1185">Reference proteome</keyword>
<comment type="caution">
    <text evidence="3">The sequence shown here is derived from an EMBL/GenBank/DDBJ whole genome shotgun (WGS) entry which is preliminary data.</text>
</comment>
<dbReference type="GO" id="GO:0005634">
    <property type="term" value="C:nucleus"/>
    <property type="evidence" value="ECO:0007669"/>
    <property type="project" value="TreeGrafter"/>
</dbReference>
<name>A0AAD7EBM0_9AGAR</name>
<evidence type="ECO:0000259" key="2">
    <source>
        <dbReference type="Pfam" id="PF07713"/>
    </source>
</evidence>
<dbReference type="PANTHER" id="PTHR13384">
    <property type="entry name" value="G PATCH DOMAIN-CONTAINING PROTEIN 1"/>
    <property type="match status" value="1"/>
</dbReference>
<evidence type="ECO:0000313" key="3">
    <source>
        <dbReference type="EMBL" id="KAJ7308576.1"/>
    </source>
</evidence>
<gene>
    <name evidence="3" type="ORF">DFH08DRAFT_975170</name>
</gene>
<reference evidence="3" key="1">
    <citation type="submission" date="2023-03" db="EMBL/GenBank/DDBJ databases">
        <title>Massive genome expansion in bonnet fungi (Mycena s.s.) driven by repeated elements and novel gene families across ecological guilds.</title>
        <authorList>
            <consortium name="Lawrence Berkeley National Laboratory"/>
            <person name="Harder C.B."/>
            <person name="Miyauchi S."/>
            <person name="Viragh M."/>
            <person name="Kuo A."/>
            <person name="Thoen E."/>
            <person name="Andreopoulos B."/>
            <person name="Lu D."/>
            <person name="Skrede I."/>
            <person name="Drula E."/>
            <person name="Henrissat B."/>
            <person name="Morin E."/>
            <person name="Kohler A."/>
            <person name="Barry K."/>
            <person name="LaButti K."/>
            <person name="Morin E."/>
            <person name="Salamov A."/>
            <person name="Lipzen A."/>
            <person name="Mereny Z."/>
            <person name="Hegedus B."/>
            <person name="Baldrian P."/>
            <person name="Stursova M."/>
            <person name="Weitz H."/>
            <person name="Taylor A."/>
            <person name="Grigoriev I.V."/>
            <person name="Nagy L.G."/>
            <person name="Martin F."/>
            <person name="Kauserud H."/>
        </authorList>
    </citation>
    <scope>NUCLEOTIDE SEQUENCE</scope>
    <source>
        <strain evidence="3">CBHHK002</strain>
    </source>
</reference>
<dbReference type="GO" id="GO:0006397">
    <property type="term" value="P:mRNA processing"/>
    <property type="evidence" value="ECO:0007669"/>
    <property type="project" value="InterPro"/>
</dbReference>
<sequence>MSSQLKKLGNLGVDPSSARANESFCLIGTPLPPLEKSKDTGEFVPLWKQDVRDEQGRKRLHRAFTGGFSAGYFNTVKASEAVGMVLPLARSLLLVLASLSTTPTTMMSTAASRRTETVLRATLLIEKKTKRYLLEARQIPGVDLVLFKMPATSTQTFHDGKLASFVLSDKPVAEDRWFPLADIPKGWKPDPKRSPSRRSVAPLLSSPPPTPTTLGTPLPPSCCLTYVPYSYPPTPSFAL</sequence>
<proteinExistence type="predicted"/>
<dbReference type="PANTHER" id="PTHR13384:SF19">
    <property type="entry name" value="G PATCH DOMAIN-CONTAINING PROTEIN 1"/>
    <property type="match status" value="1"/>
</dbReference>
<evidence type="ECO:0000313" key="4">
    <source>
        <dbReference type="Proteomes" id="UP001218218"/>
    </source>
</evidence>
<dbReference type="InterPro" id="IPR011666">
    <property type="entry name" value="DUF1604"/>
</dbReference>
<dbReference type="Proteomes" id="UP001218218">
    <property type="component" value="Unassembled WGS sequence"/>
</dbReference>
<dbReference type="Pfam" id="PF07713">
    <property type="entry name" value="DUF1604"/>
    <property type="match status" value="1"/>
</dbReference>
<dbReference type="GO" id="GO:0003723">
    <property type="term" value="F:RNA binding"/>
    <property type="evidence" value="ECO:0007669"/>
    <property type="project" value="TreeGrafter"/>
</dbReference>
<protein>
    <recommendedName>
        <fullName evidence="2">G patch domain-containing protein</fullName>
    </recommendedName>
</protein>
<dbReference type="AlphaFoldDB" id="A0AAD7EBM0"/>
<dbReference type="EMBL" id="JARIHO010000085">
    <property type="protein sequence ID" value="KAJ7308576.1"/>
    <property type="molecule type" value="Genomic_DNA"/>
</dbReference>
<organism evidence="3 4">
    <name type="scientific">Mycena albidolilacea</name>
    <dbReference type="NCBI Taxonomy" id="1033008"/>
    <lineage>
        <taxon>Eukaryota</taxon>
        <taxon>Fungi</taxon>
        <taxon>Dikarya</taxon>
        <taxon>Basidiomycota</taxon>
        <taxon>Agaricomycotina</taxon>
        <taxon>Agaricomycetes</taxon>
        <taxon>Agaricomycetidae</taxon>
        <taxon>Agaricales</taxon>
        <taxon>Marasmiineae</taxon>
        <taxon>Mycenaceae</taxon>
        <taxon>Mycena</taxon>
    </lineage>
</organism>
<evidence type="ECO:0000256" key="1">
    <source>
        <dbReference type="SAM" id="MobiDB-lite"/>
    </source>
</evidence>
<accession>A0AAD7EBM0</accession>
<feature type="domain" description="G patch" evidence="2">
    <location>
        <begin position="44"/>
        <end position="80"/>
    </location>
</feature>